<dbReference type="PANTHER" id="PTHR27007">
    <property type="match status" value="1"/>
</dbReference>
<dbReference type="Proteomes" id="UP000237105">
    <property type="component" value="Unassembled WGS sequence"/>
</dbReference>
<gene>
    <name evidence="22" type="ORF">PanWU01x14_045440</name>
</gene>
<dbReference type="GO" id="GO:0005886">
    <property type="term" value="C:plasma membrane"/>
    <property type="evidence" value="ECO:0007669"/>
    <property type="project" value="UniProtKB-SubCell"/>
</dbReference>
<evidence type="ECO:0000256" key="17">
    <source>
        <dbReference type="ARBA" id="ARBA00023180"/>
    </source>
</evidence>
<keyword evidence="23" id="KW-1185">Reference proteome</keyword>
<dbReference type="AlphaFoldDB" id="A0A2P5DPH3"/>
<keyword evidence="7" id="KW-1003">Cell membrane</keyword>
<evidence type="ECO:0000256" key="20">
    <source>
        <dbReference type="SAM" id="Phobius"/>
    </source>
</evidence>
<comment type="similarity">
    <text evidence="4">In the N-terminal section; belongs to the leguminous lectin family.</text>
</comment>
<evidence type="ECO:0000256" key="1">
    <source>
        <dbReference type="ARBA" id="ARBA00004236"/>
    </source>
</evidence>
<feature type="compositionally biased region" description="Polar residues" evidence="19">
    <location>
        <begin position="67"/>
        <end position="88"/>
    </location>
</feature>
<proteinExistence type="inferred from homology"/>
<evidence type="ECO:0000256" key="13">
    <source>
        <dbReference type="ARBA" id="ARBA00022840"/>
    </source>
</evidence>
<sequence length="423" mass="47914">MTANLRAKIPMKKKLIIFMVLLCFALLQKPTTIYSAKALPKTKKFTYDRFVEGKDSTSFEFSGSSSIDQRSLQLTPDNENQENGYNNKSGRIMYHQPYKLWSSDRRNDDVIASFTTNFVINMYRNEAWDRGEGLAFLIAPGYDLPNESHGQWLGLTNATADGDPGNRMVAVEFDTNKQGFDPIGSHVGLNINSVVSSKTVPMEFEPITNHSVWIEYDGESKLMEVYMANDGDHKPEKPVLSEPINLRHYVEQVSYFGFSGSTGDPARQFNCVVRWELEVEDLGSKKDWKGVIIGVSVGFPLLGLVLVLSGIKLRRVYLKRKRAVQDDESNVLGTLKRLPGMPREFKYKDMKRATNNFHEGMILGKGGFGVVYRGVLREDNGRGNEIAVKKFSRDSINSKEDFLAELTIIHRLRHKHLVRLVGM</sequence>
<dbReference type="PROSITE" id="PS00107">
    <property type="entry name" value="PROTEIN_KINASE_ATP"/>
    <property type="match status" value="1"/>
</dbReference>
<dbReference type="PROSITE" id="PS00307">
    <property type="entry name" value="LECTIN_LEGUME_BETA"/>
    <property type="match status" value="1"/>
</dbReference>
<dbReference type="GO" id="GO:0005524">
    <property type="term" value="F:ATP binding"/>
    <property type="evidence" value="ECO:0007669"/>
    <property type="project" value="UniProtKB-UniRule"/>
</dbReference>
<evidence type="ECO:0000256" key="18">
    <source>
        <dbReference type="PROSITE-ProRule" id="PRU10141"/>
    </source>
</evidence>
<evidence type="ECO:0000256" key="6">
    <source>
        <dbReference type="ARBA" id="ARBA00012513"/>
    </source>
</evidence>
<dbReference type="SUPFAM" id="SSF56112">
    <property type="entry name" value="Protein kinase-like (PK-like)"/>
    <property type="match status" value="1"/>
</dbReference>
<comment type="caution">
    <text evidence="22">The sequence shown here is derived from an EMBL/GenBank/DDBJ whole genome shotgun (WGS) entry which is preliminary data.</text>
</comment>
<dbReference type="EMBL" id="JXTB01000025">
    <property type="protein sequence ID" value="PON75192.1"/>
    <property type="molecule type" value="Genomic_DNA"/>
</dbReference>
<evidence type="ECO:0000259" key="21">
    <source>
        <dbReference type="PROSITE" id="PS50011"/>
    </source>
</evidence>
<dbReference type="GO" id="GO:0051707">
    <property type="term" value="P:response to other organism"/>
    <property type="evidence" value="ECO:0007669"/>
    <property type="project" value="UniProtKB-ARBA"/>
</dbReference>
<accession>A0A2P5DPH3</accession>
<dbReference type="InterPro" id="IPR001220">
    <property type="entry name" value="Legume_lectin_dom"/>
</dbReference>
<evidence type="ECO:0000256" key="19">
    <source>
        <dbReference type="SAM" id="MobiDB-lite"/>
    </source>
</evidence>
<keyword evidence="10" id="KW-0732">Signal</keyword>
<dbReference type="CDD" id="cd06899">
    <property type="entry name" value="lectin_legume_LecRK_Arcelin_ConA"/>
    <property type="match status" value="1"/>
</dbReference>
<dbReference type="Pfam" id="PF00139">
    <property type="entry name" value="Lectin_legB"/>
    <property type="match status" value="1"/>
</dbReference>
<keyword evidence="8" id="KW-0723">Serine/threonine-protein kinase</keyword>
<evidence type="ECO:0000256" key="14">
    <source>
        <dbReference type="ARBA" id="ARBA00022989"/>
    </source>
</evidence>
<dbReference type="OrthoDB" id="1913956at2759"/>
<dbReference type="Pfam" id="PF07714">
    <property type="entry name" value="PK_Tyr_Ser-Thr"/>
    <property type="match status" value="1"/>
</dbReference>
<dbReference type="GO" id="GO:0004674">
    <property type="term" value="F:protein serine/threonine kinase activity"/>
    <property type="evidence" value="ECO:0007669"/>
    <property type="project" value="UniProtKB-KW"/>
</dbReference>
<dbReference type="InterPro" id="IPR000719">
    <property type="entry name" value="Prot_kinase_dom"/>
</dbReference>
<keyword evidence="12 18" id="KW-0547">Nucleotide-binding</keyword>
<evidence type="ECO:0000256" key="10">
    <source>
        <dbReference type="ARBA" id="ARBA00022729"/>
    </source>
</evidence>
<dbReference type="GO" id="GO:0006952">
    <property type="term" value="P:defense response"/>
    <property type="evidence" value="ECO:0007669"/>
    <property type="project" value="UniProtKB-ARBA"/>
</dbReference>
<evidence type="ECO:0000256" key="7">
    <source>
        <dbReference type="ARBA" id="ARBA00022475"/>
    </source>
</evidence>
<dbReference type="PROSITE" id="PS50011">
    <property type="entry name" value="PROTEIN_KINASE_DOM"/>
    <property type="match status" value="1"/>
</dbReference>
<dbReference type="InterPro" id="IPR019825">
    <property type="entry name" value="Lectin_legB_Mn/Ca_BS"/>
</dbReference>
<keyword evidence="14 20" id="KW-1133">Transmembrane helix</keyword>
<keyword evidence="11" id="KW-0430">Lectin</keyword>
<dbReference type="InterPro" id="IPR013320">
    <property type="entry name" value="ConA-like_dom_sf"/>
</dbReference>
<keyword evidence="22" id="KW-0418">Kinase</keyword>
<comment type="subcellular location">
    <subcellularLocation>
        <location evidence="1">Cell membrane</location>
    </subcellularLocation>
    <subcellularLocation>
        <location evidence="2">Membrane</location>
        <topology evidence="2">Single-pass type I membrane protein</topology>
    </subcellularLocation>
</comment>
<keyword evidence="16" id="KW-0675">Receptor</keyword>
<evidence type="ECO:0000256" key="15">
    <source>
        <dbReference type="ARBA" id="ARBA00023136"/>
    </source>
</evidence>
<reference evidence="23" key="1">
    <citation type="submission" date="2016-06" db="EMBL/GenBank/DDBJ databases">
        <title>Parallel loss of symbiosis genes in relatives of nitrogen-fixing non-legume Parasponia.</title>
        <authorList>
            <person name="Van Velzen R."/>
            <person name="Holmer R."/>
            <person name="Bu F."/>
            <person name="Rutten L."/>
            <person name="Van Zeijl A."/>
            <person name="Liu W."/>
            <person name="Santuari L."/>
            <person name="Cao Q."/>
            <person name="Sharma T."/>
            <person name="Shen D."/>
            <person name="Roswanjaya Y."/>
            <person name="Wardhani T."/>
            <person name="Kalhor M.S."/>
            <person name="Jansen J."/>
            <person name="Van den Hoogen J."/>
            <person name="Gungor B."/>
            <person name="Hartog M."/>
            <person name="Hontelez J."/>
            <person name="Verver J."/>
            <person name="Yang W.-C."/>
            <person name="Schijlen E."/>
            <person name="Repin R."/>
            <person name="Schilthuizen M."/>
            <person name="Schranz E."/>
            <person name="Heidstra R."/>
            <person name="Miyata K."/>
            <person name="Fedorova E."/>
            <person name="Kohlen W."/>
            <person name="Bisseling T."/>
            <person name="Smit S."/>
            <person name="Geurts R."/>
        </authorList>
    </citation>
    <scope>NUCLEOTIDE SEQUENCE [LARGE SCALE GENOMIC DNA]</scope>
    <source>
        <strain evidence="23">cv. WU1-14</strain>
    </source>
</reference>
<keyword evidence="17" id="KW-0325">Glycoprotein</keyword>
<dbReference type="Gene3D" id="2.60.120.200">
    <property type="match status" value="1"/>
</dbReference>
<comment type="similarity">
    <text evidence="5">In the C-terminal section; belongs to the protein kinase superfamily. Ser/Thr protein kinase family.</text>
</comment>
<evidence type="ECO:0000256" key="9">
    <source>
        <dbReference type="ARBA" id="ARBA00022692"/>
    </source>
</evidence>
<evidence type="ECO:0000313" key="23">
    <source>
        <dbReference type="Proteomes" id="UP000237105"/>
    </source>
</evidence>
<evidence type="ECO:0000256" key="8">
    <source>
        <dbReference type="ARBA" id="ARBA00022527"/>
    </source>
</evidence>
<evidence type="ECO:0000256" key="11">
    <source>
        <dbReference type="ARBA" id="ARBA00022734"/>
    </source>
</evidence>
<dbReference type="GO" id="GO:0030246">
    <property type="term" value="F:carbohydrate binding"/>
    <property type="evidence" value="ECO:0007669"/>
    <property type="project" value="UniProtKB-KW"/>
</dbReference>
<dbReference type="InterPro" id="IPR001245">
    <property type="entry name" value="Ser-Thr/Tyr_kinase_cat_dom"/>
</dbReference>
<keyword evidence="8" id="KW-0808">Transferase</keyword>
<name>A0A2P5DPH3_PARAD</name>
<dbReference type="InterPro" id="IPR011009">
    <property type="entry name" value="Kinase-like_dom_sf"/>
</dbReference>
<dbReference type="Gene3D" id="3.30.200.20">
    <property type="entry name" value="Phosphorylase Kinase, domain 1"/>
    <property type="match status" value="1"/>
</dbReference>
<dbReference type="InterPro" id="IPR050528">
    <property type="entry name" value="L-type_Lectin-RKs"/>
</dbReference>
<feature type="domain" description="Protein kinase" evidence="21">
    <location>
        <begin position="357"/>
        <end position="423"/>
    </location>
</feature>
<organism evidence="22 23">
    <name type="scientific">Parasponia andersonii</name>
    <name type="common">Sponia andersonii</name>
    <dbReference type="NCBI Taxonomy" id="3476"/>
    <lineage>
        <taxon>Eukaryota</taxon>
        <taxon>Viridiplantae</taxon>
        <taxon>Streptophyta</taxon>
        <taxon>Embryophyta</taxon>
        <taxon>Tracheophyta</taxon>
        <taxon>Spermatophyta</taxon>
        <taxon>Magnoliopsida</taxon>
        <taxon>eudicotyledons</taxon>
        <taxon>Gunneridae</taxon>
        <taxon>Pentapetalae</taxon>
        <taxon>rosids</taxon>
        <taxon>fabids</taxon>
        <taxon>Rosales</taxon>
        <taxon>Cannabaceae</taxon>
        <taxon>Parasponia</taxon>
    </lineage>
</organism>
<evidence type="ECO:0000256" key="3">
    <source>
        <dbReference type="ARBA" id="ARBA00007606"/>
    </source>
</evidence>
<keyword evidence="9 20" id="KW-0812">Transmembrane</keyword>
<comment type="similarity">
    <text evidence="3">Belongs to the leguminous lectin family.</text>
</comment>
<dbReference type="InterPro" id="IPR017441">
    <property type="entry name" value="Protein_kinase_ATP_BS"/>
</dbReference>
<dbReference type="EC" id="2.7.11.1" evidence="6"/>
<evidence type="ECO:0000256" key="5">
    <source>
        <dbReference type="ARBA" id="ARBA00010217"/>
    </source>
</evidence>
<evidence type="ECO:0000256" key="2">
    <source>
        <dbReference type="ARBA" id="ARBA00004479"/>
    </source>
</evidence>
<feature type="binding site" evidence="18">
    <location>
        <position position="390"/>
    </location>
    <ligand>
        <name>ATP</name>
        <dbReference type="ChEBI" id="CHEBI:30616"/>
    </ligand>
</feature>
<evidence type="ECO:0000256" key="12">
    <source>
        <dbReference type="ARBA" id="ARBA00022741"/>
    </source>
</evidence>
<feature type="transmembrane region" description="Helical" evidence="20">
    <location>
        <begin position="291"/>
        <end position="311"/>
    </location>
</feature>
<evidence type="ECO:0000256" key="4">
    <source>
        <dbReference type="ARBA" id="ARBA00008536"/>
    </source>
</evidence>
<keyword evidence="13 18" id="KW-0067">ATP-binding</keyword>
<feature type="region of interest" description="Disordered" evidence="19">
    <location>
        <begin position="56"/>
        <end position="88"/>
    </location>
</feature>
<evidence type="ECO:0000256" key="16">
    <source>
        <dbReference type="ARBA" id="ARBA00023170"/>
    </source>
</evidence>
<keyword evidence="15 20" id="KW-0472">Membrane</keyword>
<dbReference type="SUPFAM" id="SSF49899">
    <property type="entry name" value="Concanavalin A-like lectins/glucanases"/>
    <property type="match status" value="1"/>
</dbReference>
<protein>
    <recommendedName>
        <fullName evidence="6">non-specific serine/threonine protein kinase</fullName>
        <ecNumber evidence="6">2.7.11.1</ecNumber>
    </recommendedName>
</protein>
<evidence type="ECO:0000313" key="22">
    <source>
        <dbReference type="EMBL" id="PON75192.1"/>
    </source>
</evidence>